<dbReference type="GO" id="GO:0005886">
    <property type="term" value="C:plasma membrane"/>
    <property type="evidence" value="ECO:0007669"/>
    <property type="project" value="UniProtKB-ARBA"/>
</dbReference>
<dbReference type="KEGG" id="ahb:bsdtb5_06480"/>
<evidence type="ECO:0000256" key="5">
    <source>
        <dbReference type="ARBA" id="ARBA00023136"/>
    </source>
</evidence>
<keyword evidence="4 6" id="KW-1133">Transmembrane helix</keyword>
<feature type="transmembrane region" description="Helical" evidence="6">
    <location>
        <begin position="105"/>
        <end position="124"/>
    </location>
</feature>
<feature type="transmembrane region" description="Helical" evidence="6">
    <location>
        <begin position="249"/>
        <end position="268"/>
    </location>
</feature>
<proteinExistence type="predicted"/>
<reference evidence="7 8" key="1">
    <citation type="submission" date="2020-11" db="EMBL/GenBank/DDBJ databases">
        <title>Draft genome sequencing of a Lachnospiraceae strain isolated from anoxic soil subjected to BSD treatment.</title>
        <authorList>
            <person name="Uek A."/>
            <person name="Tonouchi A."/>
        </authorList>
    </citation>
    <scope>NUCLEOTIDE SEQUENCE [LARGE SCALE GENOMIC DNA]</scope>
    <source>
        <strain evidence="7 8">TB5</strain>
    </source>
</reference>
<dbReference type="InterPro" id="IPR051611">
    <property type="entry name" value="ECF_transporter_component"/>
</dbReference>
<keyword evidence="8" id="KW-1185">Reference proteome</keyword>
<protein>
    <submittedName>
        <fullName evidence="7">Cobalt permease</fullName>
    </submittedName>
</protein>
<dbReference type="PANTHER" id="PTHR34857">
    <property type="entry name" value="SLL0384 PROTEIN"/>
    <property type="match status" value="1"/>
</dbReference>
<dbReference type="Proteomes" id="UP000595897">
    <property type="component" value="Chromosome"/>
</dbReference>
<evidence type="ECO:0000256" key="3">
    <source>
        <dbReference type="ARBA" id="ARBA00022692"/>
    </source>
</evidence>
<evidence type="ECO:0000256" key="6">
    <source>
        <dbReference type="SAM" id="Phobius"/>
    </source>
</evidence>
<keyword evidence="2" id="KW-1003">Cell membrane</keyword>
<dbReference type="CDD" id="cd16914">
    <property type="entry name" value="EcfT"/>
    <property type="match status" value="1"/>
</dbReference>
<name>A0A7R7EIF2_9FIRM</name>
<dbReference type="PANTHER" id="PTHR34857:SF2">
    <property type="entry name" value="SLL0384 PROTEIN"/>
    <property type="match status" value="1"/>
</dbReference>
<feature type="transmembrane region" description="Helical" evidence="6">
    <location>
        <begin position="77"/>
        <end position="93"/>
    </location>
</feature>
<dbReference type="Pfam" id="PF02361">
    <property type="entry name" value="CbiQ"/>
    <property type="match status" value="1"/>
</dbReference>
<dbReference type="InterPro" id="IPR003339">
    <property type="entry name" value="ABC/ECF_trnsptr_transmembrane"/>
</dbReference>
<feature type="transmembrane region" description="Helical" evidence="6">
    <location>
        <begin position="53"/>
        <end position="71"/>
    </location>
</feature>
<keyword evidence="3 6" id="KW-0812">Transmembrane</keyword>
<evidence type="ECO:0000256" key="4">
    <source>
        <dbReference type="ARBA" id="ARBA00022989"/>
    </source>
</evidence>
<comment type="subcellular location">
    <subcellularLocation>
        <location evidence="1">Membrane</location>
        <topology evidence="1">Multi-pass membrane protein</topology>
    </subcellularLocation>
</comment>
<evidence type="ECO:0000313" key="7">
    <source>
        <dbReference type="EMBL" id="BCN29353.1"/>
    </source>
</evidence>
<organism evidence="7 8">
    <name type="scientific">Anaeromicropila herbilytica</name>
    <dbReference type="NCBI Taxonomy" id="2785025"/>
    <lineage>
        <taxon>Bacteria</taxon>
        <taxon>Bacillati</taxon>
        <taxon>Bacillota</taxon>
        <taxon>Clostridia</taxon>
        <taxon>Lachnospirales</taxon>
        <taxon>Lachnospiraceae</taxon>
        <taxon>Anaeromicropila</taxon>
    </lineage>
</organism>
<keyword evidence="5 6" id="KW-0472">Membrane</keyword>
<gene>
    <name evidence="7" type="ORF">bsdtb5_06480</name>
</gene>
<evidence type="ECO:0000256" key="2">
    <source>
        <dbReference type="ARBA" id="ARBA00022475"/>
    </source>
</evidence>
<sequence length="271" mass="31155">MKKETSNMPDWLLETENYIPESDQDTFVNKSILSLLKVIARIKSQDQEKQAKLQVNVTLHVAFTFILLILLSLSRSFIFVIVINVYLLLILSAMDAEKIVKILKVSIGVSFFTFLVMVPAIFWGNHFSSIMITSKAFATVTAVGILSHSTKWGTITSAFKRFMVPDIFILVLDITIKYIVMLGEFALNMLYALKLRSIGRNKSKYTSLSGIAGNMFIKSKEMAEDMYQAMECRGFTGEYHVYYKSRFQYIDYIYLIVNVAIFILFFYFQNI</sequence>
<dbReference type="EMBL" id="AP024169">
    <property type="protein sequence ID" value="BCN29353.1"/>
    <property type="molecule type" value="Genomic_DNA"/>
</dbReference>
<evidence type="ECO:0000256" key="1">
    <source>
        <dbReference type="ARBA" id="ARBA00004141"/>
    </source>
</evidence>
<dbReference type="RefSeq" id="WP_271714635.1">
    <property type="nucleotide sequence ID" value="NZ_AP024169.1"/>
</dbReference>
<dbReference type="AlphaFoldDB" id="A0A7R7EIF2"/>
<accession>A0A7R7EIF2</accession>
<evidence type="ECO:0000313" key="8">
    <source>
        <dbReference type="Proteomes" id="UP000595897"/>
    </source>
</evidence>
<feature type="transmembrane region" description="Helical" evidence="6">
    <location>
        <begin position="167"/>
        <end position="193"/>
    </location>
</feature>